<dbReference type="SUPFAM" id="SSF53448">
    <property type="entry name" value="Nucleotide-diphospho-sugar transferases"/>
    <property type="match status" value="1"/>
</dbReference>
<dbReference type="InterPro" id="IPR029044">
    <property type="entry name" value="Nucleotide-diphossugar_trans"/>
</dbReference>
<dbReference type="EMBL" id="CAJNOC010002360">
    <property type="protein sequence ID" value="CAF0928667.1"/>
    <property type="molecule type" value="Genomic_DNA"/>
</dbReference>
<dbReference type="InterPro" id="IPR002495">
    <property type="entry name" value="Glyco_trans_8"/>
</dbReference>
<name>A0A814BFR1_9BILA</name>
<dbReference type="Pfam" id="PF01501">
    <property type="entry name" value="Glyco_transf_8"/>
    <property type="match status" value="1"/>
</dbReference>
<accession>A0A814BFR1</accession>
<dbReference type="Gene3D" id="3.90.550.10">
    <property type="entry name" value="Spore Coat Polysaccharide Biosynthesis Protein SpsA, Chain A"/>
    <property type="match status" value="1"/>
</dbReference>
<evidence type="ECO:0000256" key="1">
    <source>
        <dbReference type="ARBA" id="ARBA00038162"/>
    </source>
</evidence>
<evidence type="ECO:0000313" key="3">
    <source>
        <dbReference type="EMBL" id="CAF0928667.1"/>
    </source>
</evidence>
<dbReference type="EC" id="2.4.1.186" evidence="2"/>
<dbReference type="GO" id="GO:0008466">
    <property type="term" value="F:glycogenin glucosyltransferase activity"/>
    <property type="evidence" value="ECO:0007669"/>
    <property type="project" value="UniProtKB-EC"/>
</dbReference>
<comment type="similarity">
    <text evidence="1">Belongs to the glycosyltransferase 8 family. Glycogenin subfamily.</text>
</comment>
<protein>
    <recommendedName>
        <fullName evidence="2">glycogenin glucosyltransferase</fullName>
        <ecNumber evidence="2">2.4.1.186</ecNumber>
    </recommendedName>
</protein>
<dbReference type="Proteomes" id="UP000663879">
    <property type="component" value="Unassembled WGS sequence"/>
</dbReference>
<dbReference type="OrthoDB" id="2014201at2759"/>
<sequence length="297" mass="35264">MLRKKSFFLLLSLFLILYLTLTTFEYFKIKSKNFKIVKHEKPLITSCKNRLIRNNTRALVTQVHDDKNYAFGAIKLIQSAVKYSTYKFDKIILEMIEKPIEKDLKIMLIESGWAICEMNRIPPRDEAGTFPRFRDTFSRLLLWNMTEYEQIIFMDTDVLVVGNIDYLMSLSTQMKEKNAKFAATRDISAGVVYETFNAGVHVLLPDKNMYDKLLFQKDDPNFYFKTTMADQGFLNEALKKDWFDFGFIYNANLAYYTQKRDYWDKNSKNIRVIHYTMEKPWACTDSYKEPCDIWRSF</sequence>
<dbReference type="PANTHER" id="PTHR11183">
    <property type="entry name" value="GLYCOGENIN SUBFAMILY MEMBER"/>
    <property type="match status" value="1"/>
</dbReference>
<gene>
    <name evidence="3" type="ORF">OXX778_LOCUS12784</name>
</gene>
<dbReference type="GO" id="GO:0005978">
    <property type="term" value="P:glycogen biosynthetic process"/>
    <property type="evidence" value="ECO:0007669"/>
    <property type="project" value="UniProtKB-ARBA"/>
</dbReference>
<comment type="caution">
    <text evidence="3">The sequence shown here is derived from an EMBL/GenBank/DDBJ whole genome shotgun (WGS) entry which is preliminary data.</text>
</comment>
<keyword evidence="4" id="KW-1185">Reference proteome</keyword>
<dbReference type="AlphaFoldDB" id="A0A814BFR1"/>
<proteinExistence type="inferred from homology"/>
<dbReference type="InterPro" id="IPR050587">
    <property type="entry name" value="GNT1/Glycosyltrans_8"/>
</dbReference>
<evidence type="ECO:0000313" key="4">
    <source>
        <dbReference type="Proteomes" id="UP000663879"/>
    </source>
</evidence>
<organism evidence="3 4">
    <name type="scientific">Brachionus calyciflorus</name>
    <dbReference type="NCBI Taxonomy" id="104777"/>
    <lineage>
        <taxon>Eukaryota</taxon>
        <taxon>Metazoa</taxon>
        <taxon>Spiralia</taxon>
        <taxon>Gnathifera</taxon>
        <taxon>Rotifera</taxon>
        <taxon>Eurotatoria</taxon>
        <taxon>Monogononta</taxon>
        <taxon>Pseudotrocha</taxon>
        <taxon>Ploima</taxon>
        <taxon>Brachionidae</taxon>
        <taxon>Brachionus</taxon>
    </lineage>
</organism>
<reference evidence="3" key="1">
    <citation type="submission" date="2021-02" db="EMBL/GenBank/DDBJ databases">
        <authorList>
            <person name="Nowell W R."/>
        </authorList>
    </citation>
    <scope>NUCLEOTIDE SEQUENCE</scope>
    <source>
        <strain evidence="3">Ploen Becks lab</strain>
    </source>
</reference>
<evidence type="ECO:0000256" key="2">
    <source>
        <dbReference type="ARBA" id="ARBA00038934"/>
    </source>
</evidence>